<evidence type="ECO:0000313" key="2">
    <source>
        <dbReference type="Proteomes" id="UP000280935"/>
    </source>
</evidence>
<sequence>MKHLVVGAYAALPAERDEQEHFYDELAARGLAAALEIPFVDVLHADLNWFAAQLRGRFTRSVVTAIPGTMQRVWRDPAFGLASPDEEGRTRAVAWITDIRHAAEDLNDRTGEQSVAWLHIHSAPSVTADRTAFARSLAELTTAEGFTTELVVEHCDAHDPAVEGEKRFLPLEAELEASPDLGFAVNWGRSALEAHDPERPRRHVELLAAAGRLRGLMFSGAGATDNRWGKAWADLHLPLSTDEPSSLMTPQRVTECLAAAGSPAYVGAKLQAPADADVETRLRVIASVIDLVR</sequence>
<gene>
    <name evidence="1" type="ORF">EII35_11895</name>
</gene>
<dbReference type="RefSeq" id="WP_125228688.1">
    <property type="nucleotide sequence ID" value="NZ_RQYT01000034.1"/>
</dbReference>
<dbReference type="InterPro" id="IPR036237">
    <property type="entry name" value="Xyl_isomerase-like_sf"/>
</dbReference>
<reference evidence="1 2" key="1">
    <citation type="submission" date="2018-11" db="EMBL/GenBank/DDBJ databases">
        <title>Genomes From Bacteria Associated with the Canine Oral Cavity: a Test Case for Automated Genome-Based Taxonomic Assignment.</title>
        <authorList>
            <person name="Coil D.A."/>
            <person name="Jospin G."/>
            <person name="Darling A.E."/>
            <person name="Wallis C."/>
            <person name="Davis I.J."/>
            <person name="Harris S."/>
            <person name="Eisen J.A."/>
            <person name="Holcombe L.J."/>
            <person name="O'Flynn C."/>
        </authorList>
    </citation>
    <scope>NUCLEOTIDE SEQUENCE [LARGE SCALE GENOMIC DNA]</scope>
    <source>
        <strain evidence="1 2">OH2822_COT-296</strain>
    </source>
</reference>
<dbReference type="SUPFAM" id="SSF51658">
    <property type="entry name" value="Xylose isomerase-like"/>
    <property type="match status" value="1"/>
</dbReference>
<accession>A0A3P1WQQ3</accession>
<protein>
    <submittedName>
        <fullName evidence="1">DUF4862 family protein</fullName>
    </submittedName>
</protein>
<proteinExistence type="predicted"/>
<dbReference type="InterPro" id="IPR032344">
    <property type="entry name" value="DUF4862"/>
</dbReference>
<dbReference type="Proteomes" id="UP000280935">
    <property type="component" value="Unassembled WGS sequence"/>
</dbReference>
<dbReference type="OrthoDB" id="7307665at2"/>
<dbReference type="AlphaFoldDB" id="A0A3P1WQQ3"/>
<dbReference type="EMBL" id="RQYT01000034">
    <property type="protein sequence ID" value="RRD48615.1"/>
    <property type="molecule type" value="Genomic_DNA"/>
</dbReference>
<organism evidence="1 2">
    <name type="scientific">Arachnia propionica</name>
    <dbReference type="NCBI Taxonomy" id="1750"/>
    <lineage>
        <taxon>Bacteria</taxon>
        <taxon>Bacillati</taxon>
        <taxon>Actinomycetota</taxon>
        <taxon>Actinomycetes</taxon>
        <taxon>Propionibacteriales</taxon>
        <taxon>Propionibacteriaceae</taxon>
        <taxon>Arachnia</taxon>
    </lineage>
</organism>
<evidence type="ECO:0000313" key="1">
    <source>
        <dbReference type="EMBL" id="RRD48615.1"/>
    </source>
</evidence>
<dbReference type="Pfam" id="PF16154">
    <property type="entry name" value="DUF4862"/>
    <property type="match status" value="1"/>
</dbReference>
<comment type="caution">
    <text evidence="1">The sequence shown here is derived from an EMBL/GenBank/DDBJ whole genome shotgun (WGS) entry which is preliminary data.</text>
</comment>
<name>A0A3P1WQQ3_9ACTN</name>